<evidence type="ECO:0000313" key="1">
    <source>
        <dbReference type="EMBL" id="GMT34232.1"/>
    </source>
</evidence>
<feature type="non-terminal residue" evidence="1">
    <location>
        <position position="148"/>
    </location>
</feature>
<feature type="non-terminal residue" evidence="1">
    <location>
        <position position="1"/>
    </location>
</feature>
<comment type="caution">
    <text evidence="1">The sequence shown here is derived from an EMBL/GenBank/DDBJ whole genome shotgun (WGS) entry which is preliminary data.</text>
</comment>
<evidence type="ECO:0000313" key="2">
    <source>
        <dbReference type="Proteomes" id="UP001432322"/>
    </source>
</evidence>
<reference evidence="1" key="1">
    <citation type="submission" date="2023-10" db="EMBL/GenBank/DDBJ databases">
        <title>Genome assembly of Pristionchus species.</title>
        <authorList>
            <person name="Yoshida K."/>
            <person name="Sommer R.J."/>
        </authorList>
    </citation>
    <scope>NUCLEOTIDE SEQUENCE</scope>
    <source>
        <strain evidence="1">RS5133</strain>
    </source>
</reference>
<dbReference type="Proteomes" id="UP001432322">
    <property type="component" value="Unassembled WGS sequence"/>
</dbReference>
<accession>A0AAV5WT54</accession>
<keyword evidence="2" id="KW-1185">Reference proteome</keyword>
<dbReference type="EMBL" id="BTSY01000006">
    <property type="protein sequence ID" value="GMT34232.1"/>
    <property type="molecule type" value="Genomic_DNA"/>
</dbReference>
<name>A0AAV5WT54_9BILA</name>
<dbReference type="AlphaFoldDB" id="A0AAV5WT54"/>
<organism evidence="1 2">
    <name type="scientific">Pristionchus fissidentatus</name>
    <dbReference type="NCBI Taxonomy" id="1538716"/>
    <lineage>
        <taxon>Eukaryota</taxon>
        <taxon>Metazoa</taxon>
        <taxon>Ecdysozoa</taxon>
        <taxon>Nematoda</taxon>
        <taxon>Chromadorea</taxon>
        <taxon>Rhabditida</taxon>
        <taxon>Rhabditina</taxon>
        <taxon>Diplogasteromorpha</taxon>
        <taxon>Diplogasteroidea</taxon>
        <taxon>Neodiplogasteridae</taxon>
        <taxon>Pristionchus</taxon>
    </lineage>
</organism>
<protein>
    <submittedName>
        <fullName evidence="1">Uncharacterized protein</fullName>
    </submittedName>
</protein>
<proteinExistence type="predicted"/>
<sequence>SIFLASPSTLFTISLLNNDCKFWLSSDMQSLMIEKKDDAAITGVEIKLMREMDNEILSSLLLPIRSPSSLISLRIDSWISQIFECGDTVGLANERTLSVFEFNKSFEKKFFLILNPISGIFIDYSLHTEIYSGFLKMGSTSLAVSREV</sequence>
<gene>
    <name evidence="1" type="ORF">PFISCL1PPCAC_25529</name>
</gene>